<dbReference type="EMBL" id="QYUL01000001">
    <property type="protein sequence ID" value="RJF83648.1"/>
    <property type="molecule type" value="Genomic_DNA"/>
</dbReference>
<feature type="binding site" evidence="3">
    <location>
        <position position="108"/>
    </location>
    <ligand>
        <name>phosphoenolpyruvate</name>
        <dbReference type="ChEBI" id="CHEBI:58702"/>
    </ligand>
</feature>
<dbReference type="PANTHER" id="PTHR21337:SF0">
    <property type="entry name" value="PHOSPHO-2-DEHYDRO-3-DEOXYHEPTONATE ALDOLASE"/>
    <property type="match status" value="1"/>
</dbReference>
<proteinExistence type="inferred from homology"/>
<dbReference type="SUPFAM" id="SSF51569">
    <property type="entry name" value="Aldolase"/>
    <property type="match status" value="1"/>
</dbReference>
<dbReference type="RefSeq" id="WP_119829287.1">
    <property type="nucleotide sequence ID" value="NZ_QYUL01000001.1"/>
</dbReference>
<keyword evidence="3" id="KW-0464">Manganese</keyword>
<dbReference type="Proteomes" id="UP000283458">
    <property type="component" value="Unassembled WGS sequence"/>
</dbReference>
<dbReference type="AlphaFoldDB" id="A0A418W106"/>
<evidence type="ECO:0000256" key="3">
    <source>
        <dbReference type="PIRSR" id="PIRSR602480-1"/>
    </source>
</evidence>
<evidence type="ECO:0000256" key="4">
    <source>
        <dbReference type="RuleBase" id="RU363071"/>
    </source>
</evidence>
<reference evidence="6 7" key="1">
    <citation type="submission" date="2018-09" db="EMBL/GenBank/DDBJ databases">
        <authorList>
            <person name="Zhu H."/>
        </authorList>
    </citation>
    <scope>NUCLEOTIDE SEQUENCE [LARGE SCALE GENOMIC DNA]</scope>
    <source>
        <strain evidence="6 7">K2W22B-5</strain>
    </source>
</reference>
<evidence type="ECO:0000256" key="2">
    <source>
        <dbReference type="ARBA" id="ARBA00022679"/>
    </source>
</evidence>
<protein>
    <recommendedName>
        <fullName evidence="4">Phospho-2-dehydro-3-deoxyheptonate aldolase</fullName>
        <ecNumber evidence="4">2.5.1.54</ecNumber>
    </recommendedName>
</protein>
<keyword evidence="7" id="KW-1185">Reference proteome</keyword>
<dbReference type="PANTHER" id="PTHR21337">
    <property type="entry name" value="PHOSPHO-2-DEHYDRO-3-DEOXYHEPTONATE ALDOLASE 1, 2"/>
    <property type="match status" value="1"/>
</dbReference>
<keyword evidence="3" id="KW-0170">Cobalt</keyword>
<dbReference type="GO" id="GO:0003849">
    <property type="term" value="F:3-deoxy-7-phosphoheptulonate synthase activity"/>
    <property type="evidence" value="ECO:0007669"/>
    <property type="project" value="UniProtKB-EC"/>
</dbReference>
<evidence type="ECO:0000313" key="6">
    <source>
        <dbReference type="EMBL" id="RJF83648.1"/>
    </source>
</evidence>
<comment type="catalytic activity">
    <reaction evidence="4">
        <text>D-erythrose 4-phosphate + phosphoenolpyruvate + H2O = 7-phospho-2-dehydro-3-deoxy-D-arabino-heptonate + phosphate</text>
        <dbReference type="Rhea" id="RHEA:14717"/>
        <dbReference type="ChEBI" id="CHEBI:15377"/>
        <dbReference type="ChEBI" id="CHEBI:16897"/>
        <dbReference type="ChEBI" id="CHEBI:43474"/>
        <dbReference type="ChEBI" id="CHEBI:58394"/>
        <dbReference type="ChEBI" id="CHEBI:58702"/>
        <dbReference type="EC" id="2.5.1.54"/>
    </reaction>
</comment>
<sequence length="463" mass="51145">MVERWTPASWRSKPAKQMPTYPDQSKVEAVEQRLASYPPLVFAGEARKLKAKLADASVGKAFLLQGGDCAESFAEFHPNNIRDTFRVLLQMAVVLTFGAAIPVVKVGRMAGQFAKPRSTDMEDIDGVSLPSYRGDIINGFDFTADSRVPDPERMMQAYTQAAATLNLLRAFAQGGYADLHKVHQWTLSFVERSPAGEHFQELANRLDETLAFMAACGITAETTPQIRETDFFTSHEALLLPFEEALTRIDSTSGDWYDVSAHMLWIGDRTRQPDGAHVEFLRGVKNPIGLKCGPTTDPDELIRLIDILNPDNEAGRLTLIVRMGAEKVTEKFPPLLRKVKSEGRSVVWSCDPMHGNTIKSTTGYKTRPVEKVLAEARGFFDVHQAEGTQAGGVHFELTGQDVTECTGGAQAITDHKLAQRYHTACDPRLNASQSLELAFLLAGELKRGRVEREAQRRASVAAE</sequence>
<dbReference type="GO" id="GO:0009073">
    <property type="term" value="P:aromatic amino acid family biosynthetic process"/>
    <property type="evidence" value="ECO:0007669"/>
    <property type="project" value="InterPro"/>
</dbReference>
<dbReference type="InterPro" id="IPR002480">
    <property type="entry name" value="DAHP_synth_2"/>
</dbReference>
<evidence type="ECO:0000313" key="7">
    <source>
        <dbReference type="Proteomes" id="UP000283458"/>
    </source>
</evidence>
<feature type="binding site" evidence="3">
    <location>
        <position position="322"/>
    </location>
    <ligand>
        <name>phosphoenolpyruvate</name>
        <dbReference type="ChEBI" id="CHEBI:58702"/>
    </ligand>
</feature>
<feature type="region of interest" description="Disordered" evidence="5">
    <location>
        <begin position="1"/>
        <end position="21"/>
    </location>
</feature>
<feature type="binding site" evidence="3">
    <location>
        <position position="426"/>
    </location>
    <ligand>
        <name>Mn(2+)</name>
        <dbReference type="ChEBI" id="CHEBI:29035"/>
    </ligand>
</feature>
<comment type="similarity">
    <text evidence="1 4">Belongs to the class-II DAHP synthase family.</text>
</comment>
<name>A0A418W106_9PROT</name>
<dbReference type="EC" id="2.5.1.54" evidence="4"/>
<feature type="binding site" evidence="3">
    <location>
        <position position="291"/>
    </location>
    <ligand>
        <name>phosphoenolpyruvate</name>
        <dbReference type="ChEBI" id="CHEBI:58702"/>
    </ligand>
</feature>
<dbReference type="InterPro" id="IPR013785">
    <property type="entry name" value="Aldolase_TIM"/>
</dbReference>
<dbReference type="NCBIfam" id="TIGR01358">
    <property type="entry name" value="DAHP_synth_II"/>
    <property type="match status" value="1"/>
</dbReference>
<gene>
    <name evidence="6" type="ORF">D3877_03095</name>
</gene>
<feature type="binding site" evidence="3">
    <location>
        <position position="69"/>
    </location>
    <ligand>
        <name>Mn(2+)</name>
        <dbReference type="ChEBI" id="CHEBI:29035"/>
    </ligand>
</feature>
<keyword evidence="3" id="KW-0104">Cadmium</keyword>
<evidence type="ECO:0000256" key="1">
    <source>
        <dbReference type="ARBA" id="ARBA00008911"/>
    </source>
</evidence>
<accession>A0A418W106</accession>
<organism evidence="6 7">
    <name type="scientific">Azospirillum cavernae</name>
    <dbReference type="NCBI Taxonomy" id="2320860"/>
    <lineage>
        <taxon>Bacteria</taxon>
        <taxon>Pseudomonadati</taxon>
        <taxon>Pseudomonadota</taxon>
        <taxon>Alphaproteobacteria</taxon>
        <taxon>Rhodospirillales</taxon>
        <taxon>Azospirillaceae</taxon>
        <taxon>Azospirillum</taxon>
    </lineage>
</organism>
<feature type="binding site" evidence="3">
    <location>
        <position position="396"/>
    </location>
    <ligand>
        <name>Mn(2+)</name>
        <dbReference type="ChEBI" id="CHEBI:29035"/>
    </ligand>
</feature>
<dbReference type="Pfam" id="PF01474">
    <property type="entry name" value="DAHP_synth_2"/>
    <property type="match status" value="1"/>
</dbReference>
<feature type="binding site" evidence="3">
    <location>
        <position position="354"/>
    </location>
    <ligand>
        <name>Mn(2+)</name>
        <dbReference type="ChEBI" id="CHEBI:29035"/>
    </ligand>
</feature>
<dbReference type="OrthoDB" id="9766852at2"/>
<comment type="caution">
    <text evidence="6">The sequence shown here is derived from an EMBL/GenBank/DDBJ whole genome shotgun (WGS) entry which is preliminary data.</text>
</comment>
<dbReference type="Gene3D" id="3.20.20.70">
    <property type="entry name" value="Aldolase class I"/>
    <property type="match status" value="1"/>
</dbReference>
<evidence type="ECO:0000256" key="5">
    <source>
        <dbReference type="SAM" id="MobiDB-lite"/>
    </source>
</evidence>
<keyword evidence="2 4" id="KW-0808">Transferase</keyword>
<comment type="cofactor">
    <cofactor evidence="3">
        <name>Mn(2+)</name>
        <dbReference type="ChEBI" id="CHEBI:29035"/>
    </cofactor>
    <cofactor evidence="3">
        <name>Co(2+)</name>
        <dbReference type="ChEBI" id="CHEBI:48828"/>
    </cofactor>
    <cofactor evidence="3">
        <name>Cd(2+)</name>
        <dbReference type="ChEBI" id="CHEBI:48775"/>
    </cofactor>
    <text evidence="3">Binds 1 divalent cation per subunit. The enzyme is active with manganese, cobalt or cadmium ions.</text>
</comment>